<gene>
    <name evidence="1" type="ORF">QGM71_15000</name>
</gene>
<comment type="caution">
    <text evidence="1">The sequence shown here is derived from an EMBL/GenBank/DDBJ whole genome shotgun (WGS) entry which is preliminary data.</text>
</comment>
<dbReference type="RefSeq" id="WP_327608351.1">
    <property type="nucleotide sequence ID" value="NZ_JARZFX010000008.1"/>
</dbReference>
<accession>A0ABU6KHK1</accession>
<evidence type="ECO:0000313" key="2">
    <source>
        <dbReference type="Proteomes" id="UP001335737"/>
    </source>
</evidence>
<dbReference type="Proteomes" id="UP001335737">
    <property type="component" value="Unassembled WGS sequence"/>
</dbReference>
<protein>
    <submittedName>
        <fullName evidence="1">Ornithine cyclodeaminase family protein</fullName>
    </submittedName>
</protein>
<dbReference type="Pfam" id="PF02423">
    <property type="entry name" value="OCD_Mu_crystall"/>
    <property type="match status" value="1"/>
</dbReference>
<proteinExistence type="predicted"/>
<dbReference type="InterPro" id="IPR023401">
    <property type="entry name" value="ODC_N"/>
</dbReference>
<evidence type="ECO:0000313" key="1">
    <source>
        <dbReference type="EMBL" id="MEC5424792.1"/>
    </source>
</evidence>
<dbReference type="PANTHER" id="PTHR13812">
    <property type="entry name" value="KETIMINE REDUCTASE MU-CRYSTALLIN"/>
    <property type="match status" value="1"/>
</dbReference>
<dbReference type="InterPro" id="IPR036291">
    <property type="entry name" value="NAD(P)-bd_dom_sf"/>
</dbReference>
<organism evidence="1 2">
    <name type="scientific">Virgibacillus tibetensis</name>
    <dbReference type="NCBI Taxonomy" id="3042313"/>
    <lineage>
        <taxon>Bacteria</taxon>
        <taxon>Bacillati</taxon>
        <taxon>Bacillota</taxon>
        <taxon>Bacilli</taxon>
        <taxon>Bacillales</taxon>
        <taxon>Bacillaceae</taxon>
        <taxon>Virgibacillus</taxon>
    </lineage>
</organism>
<dbReference type="PIRSF" id="PIRSF001439">
    <property type="entry name" value="CryM"/>
    <property type="match status" value="1"/>
</dbReference>
<dbReference type="SUPFAM" id="SSF51735">
    <property type="entry name" value="NAD(P)-binding Rossmann-fold domains"/>
    <property type="match status" value="1"/>
</dbReference>
<reference evidence="1 2" key="1">
    <citation type="journal article" date="2024" name="Int. J. Syst. Evol. Microbiol.">
        <title>Virgibacillus tibetensis sp. nov., isolated from salt lake on the Tibetan Plateau of China.</title>
        <authorList>
            <person name="Phurbu D."/>
            <person name="Liu Z.-X."/>
            <person name="Wang R."/>
            <person name="Zheng Y.-Y."/>
            <person name="Liu H.-C."/>
            <person name="Zhou Y.-G."/>
            <person name="Yu Y.-J."/>
            <person name="Li A.-H."/>
        </authorList>
    </citation>
    <scope>NUCLEOTIDE SEQUENCE [LARGE SCALE GENOMIC DNA]</scope>
    <source>
        <strain evidence="1 2">C22-A2</strain>
    </source>
</reference>
<name>A0ABU6KHK1_9BACI</name>
<dbReference type="Gene3D" id="3.40.50.720">
    <property type="entry name" value="NAD(P)-binding Rossmann-like Domain"/>
    <property type="match status" value="1"/>
</dbReference>
<sequence length="321" mass="35092">MLFLNESAIKEAVTMKDVIDAIDEAYKVYELNQFQMPTRMQVNDEDNTLLLMPCLTKDAIGTKLVTLFPNNKEHPTLHGLVVLNNSETGAVKSILDGTFLTGMRTGAIGGSAVRHLAKEDATKLAIIGTGVQGLYQAIAACAERSITDIYLHNRSPEKIPAFKETLEKWIGSTVQLHATESVEEAVSNAEIVITATTSKEPVLPDNSGLLENKLIIGVGSFQPTMREFPKSLYQLTDQIFIDTDHAIEESGDLATPLKEGWITHDSIQKMSTYLLSETKMAIDKESTVVFKSTGMALFDVVVANLIYEQAQGKGIGTKLSL</sequence>
<keyword evidence="2" id="KW-1185">Reference proteome</keyword>
<dbReference type="InterPro" id="IPR003462">
    <property type="entry name" value="ODC_Mu_crystall"/>
</dbReference>
<dbReference type="PANTHER" id="PTHR13812:SF19">
    <property type="entry name" value="KETIMINE REDUCTASE MU-CRYSTALLIN"/>
    <property type="match status" value="1"/>
</dbReference>
<dbReference type="EMBL" id="JARZFX010000008">
    <property type="protein sequence ID" value="MEC5424792.1"/>
    <property type="molecule type" value="Genomic_DNA"/>
</dbReference>
<dbReference type="Gene3D" id="3.30.1780.10">
    <property type="entry name" value="ornithine cyclodeaminase, domain 1"/>
    <property type="match status" value="1"/>
</dbReference>